<name>A0ABU9VH48_9BACI</name>
<sequence length="280" mass="29756">MNINKTITFLGAGSMAEAIIGGLITRRIVSPRMITVANLQDQERLDYIKTTYSVQTESDRLRAIKEADIIVLAMKPKNVHDAISHIKEHVTGSQLIVSVIAGIPTALIEEELGSTNPVIRTMPNTSAKVGESASAICPGAHATDGDLLTVEALFKAIGTVSVVEEAQMDAVTGVAGSGPAYFYYMVEAMEKAAQEAGLSEQQSRDLITQTVVGVGKRLQQTSKTPKELYKEVMSPGGTTEAGISELSAHATQDILQKAIGKAVKRSTELGSAYTPTNHSS</sequence>
<dbReference type="InterPro" id="IPR000304">
    <property type="entry name" value="Pyrroline-COOH_reductase"/>
</dbReference>
<comment type="function">
    <text evidence="2">Catalyzes the reduction of 1-pyrroline-5-carboxylate (PCA) to L-proline.</text>
</comment>
<dbReference type="HAMAP" id="MF_01925">
    <property type="entry name" value="P5C_reductase"/>
    <property type="match status" value="1"/>
</dbReference>
<evidence type="ECO:0000313" key="7">
    <source>
        <dbReference type="Proteomes" id="UP001418796"/>
    </source>
</evidence>
<keyword evidence="2 6" id="KW-0560">Oxidoreductase</keyword>
<evidence type="ECO:0000256" key="2">
    <source>
        <dbReference type="HAMAP-Rule" id="MF_01925"/>
    </source>
</evidence>
<dbReference type="PANTHER" id="PTHR11645:SF49">
    <property type="entry name" value="PYRROLINE-5-CARBOXYLATE REDUCTASE 1"/>
    <property type="match status" value="1"/>
</dbReference>
<comment type="subcellular location">
    <subcellularLocation>
        <location evidence="2">Cytoplasm</location>
    </subcellularLocation>
</comment>
<reference evidence="6 7" key="1">
    <citation type="submission" date="2024-03" db="EMBL/GenBank/DDBJ databases">
        <title>Bacilli Hybrid Assemblies.</title>
        <authorList>
            <person name="Kovac J."/>
        </authorList>
    </citation>
    <scope>NUCLEOTIDE SEQUENCE [LARGE SCALE GENOMIC DNA]</scope>
    <source>
        <strain evidence="6 7">FSL R7-0666</strain>
    </source>
</reference>
<feature type="domain" description="Pyrroline-5-carboxylate reductase catalytic N-terminal" evidence="4">
    <location>
        <begin position="6"/>
        <end position="102"/>
    </location>
</feature>
<dbReference type="NCBIfam" id="TIGR00112">
    <property type="entry name" value="proC"/>
    <property type="match status" value="1"/>
</dbReference>
<evidence type="ECO:0000256" key="3">
    <source>
        <dbReference type="NCBIfam" id="TIGR00112"/>
    </source>
</evidence>
<gene>
    <name evidence="2 6" type="primary">proC</name>
    <name evidence="6" type="ORF">MKY91_08655</name>
</gene>
<dbReference type="InterPro" id="IPR028939">
    <property type="entry name" value="P5C_Rdtase_cat_N"/>
</dbReference>
<dbReference type="Pfam" id="PF14748">
    <property type="entry name" value="P5CR_dimer"/>
    <property type="match status" value="1"/>
</dbReference>
<protein>
    <recommendedName>
        <fullName evidence="2 3">Pyrroline-5-carboxylate reductase</fullName>
        <shortName evidence="2">P5C reductase</shortName>
        <shortName evidence="2">P5CR</shortName>
        <ecNumber evidence="2 3">1.5.1.2</ecNumber>
    </recommendedName>
    <alternativeName>
        <fullName evidence="2">PCA reductase</fullName>
    </alternativeName>
</protein>
<evidence type="ECO:0000256" key="1">
    <source>
        <dbReference type="ARBA" id="ARBA00005525"/>
    </source>
</evidence>
<comment type="caution">
    <text evidence="6">The sequence shown here is derived from an EMBL/GenBank/DDBJ whole genome shotgun (WGS) entry which is preliminary data.</text>
</comment>
<dbReference type="PIRSF" id="PIRSF000193">
    <property type="entry name" value="Pyrrol-5-carb_rd"/>
    <property type="match status" value="1"/>
</dbReference>
<dbReference type="Pfam" id="PF03807">
    <property type="entry name" value="F420_oxidored"/>
    <property type="match status" value="1"/>
</dbReference>
<feature type="domain" description="Pyrroline-5-carboxylate reductase dimerisation" evidence="5">
    <location>
        <begin position="165"/>
        <end position="269"/>
    </location>
</feature>
<dbReference type="InterPro" id="IPR029036">
    <property type="entry name" value="P5CR_dimer"/>
</dbReference>
<keyword evidence="2" id="KW-0028">Amino-acid biosynthesis</keyword>
<dbReference type="Gene3D" id="3.40.50.720">
    <property type="entry name" value="NAD(P)-binding Rossmann-like Domain"/>
    <property type="match status" value="1"/>
</dbReference>
<evidence type="ECO:0000259" key="4">
    <source>
        <dbReference type="Pfam" id="PF03807"/>
    </source>
</evidence>
<keyword evidence="2" id="KW-0963">Cytoplasm</keyword>
<keyword evidence="2" id="KW-0641">Proline biosynthesis</keyword>
<dbReference type="GO" id="GO:0004735">
    <property type="term" value="F:pyrroline-5-carboxylate reductase activity"/>
    <property type="evidence" value="ECO:0007669"/>
    <property type="project" value="UniProtKB-EC"/>
</dbReference>
<dbReference type="EMBL" id="JBCITK010000001">
    <property type="protein sequence ID" value="MEN0643212.1"/>
    <property type="molecule type" value="Genomic_DNA"/>
</dbReference>
<comment type="similarity">
    <text evidence="1 2">Belongs to the pyrroline-5-carboxylate reductase family.</text>
</comment>
<comment type="catalytic activity">
    <reaction evidence="2">
        <text>L-proline + NAD(+) = (S)-1-pyrroline-5-carboxylate + NADH + 2 H(+)</text>
        <dbReference type="Rhea" id="RHEA:14105"/>
        <dbReference type="ChEBI" id="CHEBI:15378"/>
        <dbReference type="ChEBI" id="CHEBI:17388"/>
        <dbReference type="ChEBI" id="CHEBI:57540"/>
        <dbReference type="ChEBI" id="CHEBI:57945"/>
        <dbReference type="ChEBI" id="CHEBI:60039"/>
        <dbReference type="EC" id="1.5.1.2"/>
    </reaction>
</comment>
<dbReference type="Gene3D" id="1.10.3730.10">
    <property type="entry name" value="ProC C-terminal domain-like"/>
    <property type="match status" value="1"/>
</dbReference>
<dbReference type="InterPro" id="IPR036291">
    <property type="entry name" value="NAD(P)-bd_dom_sf"/>
</dbReference>
<dbReference type="InterPro" id="IPR008927">
    <property type="entry name" value="6-PGluconate_DH-like_C_sf"/>
</dbReference>
<organism evidence="6 7">
    <name type="scientific">Alkalicoccobacillus gibsonii</name>
    <dbReference type="NCBI Taxonomy" id="79881"/>
    <lineage>
        <taxon>Bacteria</taxon>
        <taxon>Bacillati</taxon>
        <taxon>Bacillota</taxon>
        <taxon>Bacilli</taxon>
        <taxon>Bacillales</taxon>
        <taxon>Bacillaceae</taxon>
        <taxon>Alkalicoccobacillus</taxon>
    </lineage>
</organism>
<dbReference type="SUPFAM" id="SSF48179">
    <property type="entry name" value="6-phosphogluconate dehydrogenase C-terminal domain-like"/>
    <property type="match status" value="1"/>
</dbReference>
<keyword evidence="2" id="KW-0521">NADP</keyword>
<dbReference type="Proteomes" id="UP001418796">
    <property type="component" value="Unassembled WGS sequence"/>
</dbReference>
<keyword evidence="7" id="KW-1185">Reference proteome</keyword>
<dbReference type="RefSeq" id="WP_343130166.1">
    <property type="nucleotide sequence ID" value="NZ_JBCITK010000001.1"/>
</dbReference>
<comment type="catalytic activity">
    <reaction evidence="2">
        <text>L-proline + NADP(+) = (S)-1-pyrroline-5-carboxylate + NADPH + 2 H(+)</text>
        <dbReference type="Rhea" id="RHEA:14109"/>
        <dbReference type="ChEBI" id="CHEBI:15378"/>
        <dbReference type="ChEBI" id="CHEBI:17388"/>
        <dbReference type="ChEBI" id="CHEBI:57783"/>
        <dbReference type="ChEBI" id="CHEBI:58349"/>
        <dbReference type="ChEBI" id="CHEBI:60039"/>
        <dbReference type="EC" id="1.5.1.2"/>
    </reaction>
</comment>
<comment type="pathway">
    <text evidence="2">Amino-acid biosynthesis; L-proline biosynthesis; L-proline from L-glutamate 5-semialdehyde: step 1/1.</text>
</comment>
<proteinExistence type="inferred from homology"/>
<dbReference type="PANTHER" id="PTHR11645">
    <property type="entry name" value="PYRROLINE-5-CARBOXYLATE REDUCTASE"/>
    <property type="match status" value="1"/>
</dbReference>
<evidence type="ECO:0000313" key="6">
    <source>
        <dbReference type="EMBL" id="MEN0643212.1"/>
    </source>
</evidence>
<accession>A0ABU9VH48</accession>
<dbReference type="EC" id="1.5.1.2" evidence="2 3"/>
<dbReference type="SUPFAM" id="SSF51735">
    <property type="entry name" value="NAD(P)-binding Rossmann-fold domains"/>
    <property type="match status" value="1"/>
</dbReference>
<evidence type="ECO:0000259" key="5">
    <source>
        <dbReference type="Pfam" id="PF14748"/>
    </source>
</evidence>